<comment type="caution">
    <text evidence="2">The sequence shown here is derived from an EMBL/GenBank/DDBJ whole genome shotgun (WGS) entry which is preliminary data.</text>
</comment>
<evidence type="ECO:0000313" key="2">
    <source>
        <dbReference type="EMBL" id="PJF19028.1"/>
    </source>
</evidence>
<keyword evidence="3" id="KW-1185">Reference proteome</keyword>
<dbReference type="AlphaFoldDB" id="A0A2H9TMM5"/>
<keyword evidence="1" id="KW-0812">Transmembrane</keyword>
<keyword evidence="1" id="KW-0472">Membrane</keyword>
<accession>A0A2H9TMM5</accession>
<proteinExistence type="predicted"/>
<reference evidence="2 3" key="1">
    <citation type="submission" date="2016-10" db="EMBL/GenBank/DDBJ databases">
        <title>The genome of Paramicrosporidium saccamoebae is the missing link in understanding Cryptomycota and Microsporidia evolution.</title>
        <authorList>
            <person name="Quandt C.A."/>
            <person name="Beaudet D."/>
            <person name="Corsaro D."/>
            <person name="Michel R."/>
            <person name="Corradi N."/>
            <person name="James T."/>
        </authorList>
    </citation>
    <scope>NUCLEOTIDE SEQUENCE [LARGE SCALE GENOMIC DNA]</scope>
    <source>
        <strain evidence="2 3">KSL3</strain>
    </source>
</reference>
<dbReference type="EMBL" id="MTSL01000086">
    <property type="protein sequence ID" value="PJF19028.1"/>
    <property type="molecule type" value="Genomic_DNA"/>
</dbReference>
<feature type="transmembrane region" description="Helical" evidence="1">
    <location>
        <begin position="6"/>
        <end position="22"/>
    </location>
</feature>
<sequence length="148" mass="15384">MNIVAQVFGAIVASFAIVHVATKDSQSLEGTYRGFHIVGLLAYSLAGYLGTIAALDASWWAFLAGLGPVAIATSVLLVRCKYRHRALLKAAERYLALSPCGTLTEGIACNEAVSIALRQYGLTDASSASVSAPCKGRLLPPVCVSAVG</sequence>
<protein>
    <submittedName>
        <fullName evidence="2">Uncharacterized protein</fullName>
    </submittedName>
</protein>
<evidence type="ECO:0000256" key="1">
    <source>
        <dbReference type="SAM" id="Phobius"/>
    </source>
</evidence>
<organism evidence="2 3">
    <name type="scientific">Paramicrosporidium saccamoebae</name>
    <dbReference type="NCBI Taxonomy" id="1246581"/>
    <lineage>
        <taxon>Eukaryota</taxon>
        <taxon>Fungi</taxon>
        <taxon>Fungi incertae sedis</taxon>
        <taxon>Cryptomycota</taxon>
        <taxon>Cryptomycota incertae sedis</taxon>
        <taxon>Paramicrosporidium</taxon>
    </lineage>
</organism>
<evidence type="ECO:0000313" key="3">
    <source>
        <dbReference type="Proteomes" id="UP000240830"/>
    </source>
</evidence>
<dbReference type="Proteomes" id="UP000240830">
    <property type="component" value="Unassembled WGS sequence"/>
</dbReference>
<feature type="transmembrane region" description="Helical" evidence="1">
    <location>
        <begin position="59"/>
        <end position="78"/>
    </location>
</feature>
<gene>
    <name evidence="2" type="ORF">PSACC_01161</name>
</gene>
<feature type="transmembrane region" description="Helical" evidence="1">
    <location>
        <begin position="34"/>
        <end position="53"/>
    </location>
</feature>
<name>A0A2H9TMM5_9FUNG</name>
<keyword evidence="1" id="KW-1133">Transmembrane helix</keyword>